<evidence type="ECO:0000313" key="1">
    <source>
        <dbReference type="EMBL" id="KAK2119738.1"/>
    </source>
</evidence>
<keyword evidence="2" id="KW-1185">Reference proteome</keyword>
<reference evidence="1 2" key="1">
    <citation type="submission" date="2023-05" db="EMBL/GenBank/DDBJ databases">
        <title>B98-5 Cell Line De Novo Hybrid Assembly: An Optical Mapping Approach.</title>
        <authorList>
            <person name="Kananen K."/>
            <person name="Auerbach J.A."/>
            <person name="Kautto E."/>
            <person name="Blachly J.S."/>
        </authorList>
    </citation>
    <scope>NUCLEOTIDE SEQUENCE [LARGE SCALE GENOMIC DNA]</scope>
    <source>
        <strain evidence="1">B95-8</strain>
        <tissue evidence="1">Cell line</tissue>
    </source>
</reference>
<proteinExistence type="predicted"/>
<feature type="non-terminal residue" evidence="1">
    <location>
        <position position="52"/>
    </location>
</feature>
<organism evidence="1 2">
    <name type="scientific">Saguinus oedipus</name>
    <name type="common">Cotton-top tamarin</name>
    <name type="synonym">Oedipomidas oedipus</name>
    <dbReference type="NCBI Taxonomy" id="9490"/>
    <lineage>
        <taxon>Eukaryota</taxon>
        <taxon>Metazoa</taxon>
        <taxon>Chordata</taxon>
        <taxon>Craniata</taxon>
        <taxon>Vertebrata</taxon>
        <taxon>Euteleostomi</taxon>
        <taxon>Mammalia</taxon>
        <taxon>Eutheria</taxon>
        <taxon>Euarchontoglires</taxon>
        <taxon>Primates</taxon>
        <taxon>Haplorrhini</taxon>
        <taxon>Platyrrhini</taxon>
        <taxon>Cebidae</taxon>
        <taxon>Callitrichinae</taxon>
        <taxon>Saguinus</taxon>
    </lineage>
</organism>
<protein>
    <submittedName>
        <fullName evidence="1">Ubiquitin-like with PHD and RING finger domains 2</fullName>
    </submittedName>
</protein>
<name>A0ABQ9WG39_SAGOE</name>
<evidence type="ECO:0000313" key="2">
    <source>
        <dbReference type="Proteomes" id="UP001266305"/>
    </source>
</evidence>
<sequence>DCPSASKVFKASDSTEAIEAFQLTPQQQHLIREDCQNQKLWDEVLAHLVEGP</sequence>
<dbReference type="Proteomes" id="UP001266305">
    <property type="component" value="Unassembled WGS sequence"/>
</dbReference>
<feature type="non-terminal residue" evidence="1">
    <location>
        <position position="1"/>
    </location>
</feature>
<gene>
    <name evidence="1" type="primary">UHRF2_3</name>
    <name evidence="1" type="ORF">P7K49_001124</name>
</gene>
<accession>A0ABQ9WG39</accession>
<dbReference type="EMBL" id="JASSZA010000001">
    <property type="protein sequence ID" value="KAK2119738.1"/>
    <property type="molecule type" value="Genomic_DNA"/>
</dbReference>
<comment type="caution">
    <text evidence="1">The sequence shown here is derived from an EMBL/GenBank/DDBJ whole genome shotgun (WGS) entry which is preliminary data.</text>
</comment>